<accession>A0A839SQY7</accession>
<dbReference type="Proteomes" id="UP000581135">
    <property type="component" value="Unassembled WGS sequence"/>
</dbReference>
<organism evidence="1 2">
    <name type="scientific">Limibacillus halophilus</name>
    <dbReference type="NCBI Taxonomy" id="1579333"/>
    <lineage>
        <taxon>Bacteria</taxon>
        <taxon>Pseudomonadati</taxon>
        <taxon>Pseudomonadota</taxon>
        <taxon>Alphaproteobacteria</taxon>
        <taxon>Rhodospirillales</taxon>
        <taxon>Rhodovibrionaceae</taxon>
        <taxon>Limibacillus</taxon>
    </lineage>
</organism>
<comment type="caution">
    <text evidence="1">The sequence shown here is derived from an EMBL/GenBank/DDBJ whole genome shotgun (WGS) entry which is preliminary data.</text>
</comment>
<gene>
    <name evidence="1" type="ORF">FHR98_001181</name>
</gene>
<reference evidence="1 2" key="1">
    <citation type="submission" date="2020-08" db="EMBL/GenBank/DDBJ databases">
        <title>Genomic Encyclopedia of Type Strains, Phase III (KMG-III): the genomes of soil and plant-associated and newly described type strains.</title>
        <authorList>
            <person name="Whitman W."/>
        </authorList>
    </citation>
    <scope>NUCLEOTIDE SEQUENCE [LARGE SCALE GENOMIC DNA]</scope>
    <source>
        <strain evidence="1 2">CECT 8803</strain>
    </source>
</reference>
<dbReference type="AlphaFoldDB" id="A0A839SQY7"/>
<sequence>MRNRFITFYGDLLGKAQPCSLELEAARLTEGSLRSRRQDLMILCARIGYNP</sequence>
<evidence type="ECO:0000313" key="2">
    <source>
        <dbReference type="Proteomes" id="UP000581135"/>
    </source>
</evidence>
<protein>
    <submittedName>
        <fullName evidence="1">Uncharacterized protein</fullName>
    </submittedName>
</protein>
<proteinExistence type="predicted"/>
<keyword evidence="2" id="KW-1185">Reference proteome</keyword>
<evidence type="ECO:0000313" key="1">
    <source>
        <dbReference type="EMBL" id="MBB3064902.1"/>
    </source>
</evidence>
<dbReference type="EMBL" id="JACHXA010000003">
    <property type="protein sequence ID" value="MBB3064902.1"/>
    <property type="molecule type" value="Genomic_DNA"/>
</dbReference>
<name>A0A839SQY7_9PROT</name>
<dbReference type="RefSeq" id="WP_183415729.1">
    <property type="nucleotide sequence ID" value="NZ_JACHXA010000003.1"/>
</dbReference>